<protein>
    <recommendedName>
        <fullName evidence="3">Reverse transcriptase domain-containing protein</fullName>
    </recommendedName>
</protein>
<dbReference type="EMBL" id="AMZH03014480">
    <property type="protein sequence ID" value="RRT47569.1"/>
    <property type="molecule type" value="Genomic_DNA"/>
</dbReference>
<name>A0A426Y764_ENSVE</name>
<sequence>MSRAEDWDLRRYCRFHHDYKHDTKECYDLKNQIEDLIHRGHLNRYIMKLHELSLHPKGHVKRHIDVIVGDPTAGFLTPITFDDEPRTKTFMVVDLPLAYNVIIGRLTLNKLRAIVSTYHYSMKFPTSAGLGEIKSDPQELRRCCLVTTTIPKKGKKAPVPDP</sequence>
<evidence type="ECO:0000313" key="1">
    <source>
        <dbReference type="EMBL" id="RRT47569.1"/>
    </source>
</evidence>
<gene>
    <name evidence="1" type="ORF">B296_00029418</name>
</gene>
<reference evidence="1 2" key="1">
    <citation type="journal article" date="2014" name="Agronomy (Basel)">
        <title>A Draft Genome Sequence for Ensete ventricosum, the Drought-Tolerant Tree Against Hunger.</title>
        <authorList>
            <person name="Harrison J."/>
            <person name="Moore K.A."/>
            <person name="Paszkiewicz K."/>
            <person name="Jones T."/>
            <person name="Grant M."/>
            <person name="Ambacheew D."/>
            <person name="Muzemil S."/>
            <person name="Studholme D.J."/>
        </authorList>
    </citation>
    <scope>NUCLEOTIDE SEQUENCE [LARGE SCALE GENOMIC DNA]</scope>
</reference>
<comment type="caution">
    <text evidence="1">The sequence shown here is derived from an EMBL/GenBank/DDBJ whole genome shotgun (WGS) entry which is preliminary data.</text>
</comment>
<dbReference type="PANTHER" id="PTHR33240:SF8">
    <property type="entry name" value="OS03G0439900 PROTEIN"/>
    <property type="match status" value="1"/>
</dbReference>
<accession>A0A426Y764</accession>
<dbReference type="AlphaFoldDB" id="A0A426Y764"/>
<evidence type="ECO:0000313" key="2">
    <source>
        <dbReference type="Proteomes" id="UP000287651"/>
    </source>
</evidence>
<proteinExistence type="predicted"/>
<organism evidence="1 2">
    <name type="scientific">Ensete ventricosum</name>
    <name type="common">Abyssinian banana</name>
    <name type="synonym">Musa ensete</name>
    <dbReference type="NCBI Taxonomy" id="4639"/>
    <lineage>
        <taxon>Eukaryota</taxon>
        <taxon>Viridiplantae</taxon>
        <taxon>Streptophyta</taxon>
        <taxon>Embryophyta</taxon>
        <taxon>Tracheophyta</taxon>
        <taxon>Spermatophyta</taxon>
        <taxon>Magnoliopsida</taxon>
        <taxon>Liliopsida</taxon>
        <taxon>Zingiberales</taxon>
        <taxon>Musaceae</taxon>
        <taxon>Ensete</taxon>
    </lineage>
</organism>
<evidence type="ECO:0008006" key="3">
    <source>
        <dbReference type="Google" id="ProtNLM"/>
    </source>
</evidence>
<dbReference type="Proteomes" id="UP000287651">
    <property type="component" value="Unassembled WGS sequence"/>
</dbReference>
<dbReference type="PANTHER" id="PTHR33240">
    <property type="entry name" value="OS08G0508500 PROTEIN"/>
    <property type="match status" value="1"/>
</dbReference>